<gene>
    <name evidence="10" type="ORF">IAC55_04010</name>
</gene>
<evidence type="ECO:0000313" key="10">
    <source>
        <dbReference type="EMBL" id="MBO8434471.1"/>
    </source>
</evidence>
<evidence type="ECO:0000256" key="5">
    <source>
        <dbReference type="ARBA" id="ARBA00023136"/>
    </source>
</evidence>
<reference evidence="10" key="1">
    <citation type="submission" date="2020-10" db="EMBL/GenBank/DDBJ databases">
        <authorList>
            <person name="Gilroy R."/>
        </authorList>
    </citation>
    <scope>NUCLEOTIDE SEQUENCE</scope>
    <source>
        <strain evidence="10">F6-4510</strain>
    </source>
</reference>
<dbReference type="Pfam" id="PF25198">
    <property type="entry name" value="Spore_GerAC_N"/>
    <property type="match status" value="1"/>
</dbReference>
<sequence>MRKVFILCVFCCIFLSGCMDKTEAEDRGYVITVGVDMGENERYDISFVTADLSGDGSDIKGKVINVSADSIVEALKKGDSNTNKLLYLGQLKTVVLGESILGDSEGLYEFLSQLENNRDVSIKTIMLGTEKKASEVTKEISEKEFSAGVYIYDFYKNSAEKTAFTEKMELENFISSIRENKSVTVPLIDFNDDDIKIEGAIIVGENGVSRKIEDKDVMSDIWLKNKGEGAVIVNEEGDTLSILDNYCKYKFYEKDGKLFCDINITGRGSTDSLYNGGNTGDLEGYFENVMEEDIESYINLLQKDLKLDPLGFSRKLRKYKNNLYYKYGEDNSFYNMNFNINCDIKIKSIGMGG</sequence>
<dbReference type="InterPro" id="IPR057336">
    <property type="entry name" value="GerAC_N"/>
</dbReference>
<accession>A0A9D9DVK0</accession>
<dbReference type="InterPro" id="IPR038501">
    <property type="entry name" value="Spore_GerAC_C_sf"/>
</dbReference>
<keyword evidence="6" id="KW-0564">Palmitate</keyword>
<evidence type="ECO:0000259" key="9">
    <source>
        <dbReference type="Pfam" id="PF25198"/>
    </source>
</evidence>
<evidence type="ECO:0000256" key="1">
    <source>
        <dbReference type="ARBA" id="ARBA00004635"/>
    </source>
</evidence>
<dbReference type="EMBL" id="JADIMX010000078">
    <property type="protein sequence ID" value="MBO8434471.1"/>
    <property type="molecule type" value="Genomic_DNA"/>
</dbReference>
<comment type="similarity">
    <text evidence="2">Belongs to the GerABKC lipoprotein family.</text>
</comment>
<evidence type="ECO:0000313" key="11">
    <source>
        <dbReference type="Proteomes" id="UP000823611"/>
    </source>
</evidence>
<dbReference type="PROSITE" id="PS51257">
    <property type="entry name" value="PROKAR_LIPOPROTEIN"/>
    <property type="match status" value="1"/>
</dbReference>
<evidence type="ECO:0000256" key="2">
    <source>
        <dbReference type="ARBA" id="ARBA00007886"/>
    </source>
</evidence>
<evidence type="ECO:0000256" key="4">
    <source>
        <dbReference type="ARBA" id="ARBA00022729"/>
    </source>
</evidence>
<dbReference type="Proteomes" id="UP000823611">
    <property type="component" value="Unassembled WGS sequence"/>
</dbReference>
<organism evidence="10 11">
    <name type="scientific">Candidatus Fimicola merdigallinarum</name>
    <dbReference type="NCBI Taxonomy" id="2840819"/>
    <lineage>
        <taxon>Bacteria</taxon>
        <taxon>Bacillati</taxon>
        <taxon>Bacillota</taxon>
        <taxon>Clostridia</taxon>
        <taxon>Lachnospirales</taxon>
        <taxon>Lachnospiraceae</taxon>
        <taxon>Lachnospiraceae incertae sedis</taxon>
        <taxon>Candidatus Fimicola</taxon>
    </lineage>
</organism>
<keyword evidence="3" id="KW-0309">Germination</keyword>
<keyword evidence="5" id="KW-0472">Membrane</keyword>
<feature type="domain" description="Spore germination GerAC-like C-terminal" evidence="8">
    <location>
        <begin position="204"/>
        <end position="350"/>
    </location>
</feature>
<name>A0A9D9DVK0_9FIRM</name>
<feature type="domain" description="Spore germination protein N-terminal" evidence="9">
    <location>
        <begin position="20"/>
        <end position="189"/>
    </location>
</feature>
<dbReference type="InterPro" id="IPR046953">
    <property type="entry name" value="Spore_GerAC-like_C"/>
</dbReference>
<evidence type="ECO:0000256" key="6">
    <source>
        <dbReference type="ARBA" id="ARBA00023139"/>
    </source>
</evidence>
<dbReference type="Gene3D" id="3.30.300.210">
    <property type="entry name" value="Nutrient germinant receptor protein C, domain 3"/>
    <property type="match status" value="1"/>
</dbReference>
<comment type="subcellular location">
    <subcellularLocation>
        <location evidence="1">Membrane</location>
        <topology evidence="1">Lipid-anchor</topology>
    </subcellularLocation>
</comment>
<dbReference type="GO" id="GO:0016020">
    <property type="term" value="C:membrane"/>
    <property type="evidence" value="ECO:0007669"/>
    <property type="project" value="UniProtKB-SubCell"/>
</dbReference>
<dbReference type="NCBIfam" id="TIGR02887">
    <property type="entry name" value="spore_ger_x_C"/>
    <property type="match status" value="1"/>
</dbReference>
<evidence type="ECO:0000256" key="3">
    <source>
        <dbReference type="ARBA" id="ARBA00022544"/>
    </source>
</evidence>
<dbReference type="GO" id="GO:0009847">
    <property type="term" value="P:spore germination"/>
    <property type="evidence" value="ECO:0007669"/>
    <property type="project" value="InterPro"/>
</dbReference>
<protein>
    <submittedName>
        <fullName evidence="10">Ger(X)C family spore germination protein</fullName>
    </submittedName>
</protein>
<dbReference type="PANTHER" id="PTHR35789">
    <property type="entry name" value="SPORE GERMINATION PROTEIN B3"/>
    <property type="match status" value="1"/>
</dbReference>
<dbReference type="PANTHER" id="PTHR35789:SF1">
    <property type="entry name" value="SPORE GERMINATION PROTEIN B3"/>
    <property type="match status" value="1"/>
</dbReference>
<keyword evidence="4" id="KW-0732">Signal</keyword>
<evidence type="ECO:0000256" key="7">
    <source>
        <dbReference type="ARBA" id="ARBA00023288"/>
    </source>
</evidence>
<reference evidence="10" key="2">
    <citation type="journal article" date="2021" name="PeerJ">
        <title>Extensive microbial diversity within the chicken gut microbiome revealed by metagenomics and culture.</title>
        <authorList>
            <person name="Gilroy R."/>
            <person name="Ravi A."/>
            <person name="Getino M."/>
            <person name="Pursley I."/>
            <person name="Horton D.L."/>
            <person name="Alikhan N.F."/>
            <person name="Baker D."/>
            <person name="Gharbi K."/>
            <person name="Hall N."/>
            <person name="Watson M."/>
            <person name="Adriaenssens E.M."/>
            <person name="Foster-Nyarko E."/>
            <person name="Jarju S."/>
            <person name="Secka A."/>
            <person name="Antonio M."/>
            <person name="Oren A."/>
            <person name="Chaudhuri R.R."/>
            <person name="La Ragione R."/>
            <person name="Hildebrand F."/>
            <person name="Pallen M.J."/>
        </authorList>
    </citation>
    <scope>NUCLEOTIDE SEQUENCE</scope>
    <source>
        <strain evidence="10">F6-4510</strain>
    </source>
</reference>
<dbReference type="Pfam" id="PF05504">
    <property type="entry name" value="Spore_GerAC"/>
    <property type="match status" value="1"/>
</dbReference>
<keyword evidence="7" id="KW-0449">Lipoprotein</keyword>
<proteinExistence type="inferred from homology"/>
<dbReference type="AlphaFoldDB" id="A0A9D9DVK0"/>
<evidence type="ECO:0000259" key="8">
    <source>
        <dbReference type="Pfam" id="PF05504"/>
    </source>
</evidence>
<comment type="caution">
    <text evidence="10">The sequence shown here is derived from an EMBL/GenBank/DDBJ whole genome shotgun (WGS) entry which is preliminary data.</text>
</comment>
<dbReference type="InterPro" id="IPR008844">
    <property type="entry name" value="Spore_GerAC-like"/>
</dbReference>